<dbReference type="InterPro" id="IPR047270">
    <property type="entry name" value="PH_ephexin"/>
</dbReference>
<dbReference type="Pfam" id="PF22697">
    <property type="entry name" value="SOS1_NGEF_PH"/>
    <property type="match status" value="1"/>
</dbReference>
<evidence type="ECO:0000256" key="3">
    <source>
        <dbReference type="ARBA" id="ARBA00022658"/>
    </source>
</evidence>
<dbReference type="Pfam" id="PF00621">
    <property type="entry name" value="RhoGEF"/>
    <property type="match status" value="1"/>
</dbReference>
<dbReference type="AlphaFoldDB" id="H9G8A7"/>
<feature type="compositionally biased region" description="Low complexity" evidence="6">
    <location>
        <begin position="230"/>
        <end position="242"/>
    </location>
</feature>
<dbReference type="HOGENOM" id="CLU_012820_3_1_1"/>
<feature type="region of interest" description="Disordered" evidence="6">
    <location>
        <begin position="192"/>
        <end position="214"/>
    </location>
</feature>
<keyword evidence="2 5" id="KW-0728">SH3 domain</keyword>
<evidence type="ECO:0000256" key="6">
    <source>
        <dbReference type="SAM" id="MobiDB-lite"/>
    </source>
</evidence>
<dbReference type="GeneTree" id="ENSGT01030000234571"/>
<dbReference type="eggNOG" id="KOG3523">
    <property type="taxonomic scope" value="Eukaryota"/>
</dbReference>
<feature type="compositionally biased region" description="Pro residues" evidence="6">
    <location>
        <begin position="365"/>
        <end position="379"/>
    </location>
</feature>
<evidence type="ECO:0000256" key="1">
    <source>
        <dbReference type="ARBA" id="ARBA00004316"/>
    </source>
</evidence>
<dbReference type="KEGG" id="acs:100558235"/>
<feature type="compositionally biased region" description="Pro residues" evidence="6">
    <location>
        <begin position="396"/>
        <end position="423"/>
    </location>
</feature>
<dbReference type="SUPFAM" id="SSF50044">
    <property type="entry name" value="SH3-domain"/>
    <property type="match status" value="1"/>
</dbReference>
<dbReference type="SUPFAM" id="SSF50729">
    <property type="entry name" value="PH domain-like"/>
    <property type="match status" value="1"/>
</dbReference>
<dbReference type="Gene3D" id="2.30.29.30">
    <property type="entry name" value="Pleckstrin-homology domain (PH domain)/Phosphotyrosine-binding domain (PTB)"/>
    <property type="match status" value="1"/>
</dbReference>
<dbReference type="InterPro" id="IPR001452">
    <property type="entry name" value="SH3_domain"/>
</dbReference>
<evidence type="ECO:0000313" key="10">
    <source>
        <dbReference type="Proteomes" id="UP000001646"/>
    </source>
</evidence>
<dbReference type="RefSeq" id="XP_008118591.1">
    <property type="nucleotide sequence ID" value="XM_008120384.3"/>
</dbReference>
<dbReference type="InterPro" id="IPR035899">
    <property type="entry name" value="DBL_dom_sf"/>
</dbReference>
<organism evidence="9 10">
    <name type="scientific">Anolis carolinensis</name>
    <name type="common">Green anole</name>
    <name type="synonym">American chameleon</name>
    <dbReference type="NCBI Taxonomy" id="28377"/>
    <lineage>
        <taxon>Eukaryota</taxon>
        <taxon>Metazoa</taxon>
        <taxon>Chordata</taxon>
        <taxon>Craniata</taxon>
        <taxon>Vertebrata</taxon>
        <taxon>Euteleostomi</taxon>
        <taxon>Lepidosauria</taxon>
        <taxon>Squamata</taxon>
        <taxon>Bifurcata</taxon>
        <taxon>Unidentata</taxon>
        <taxon>Episquamata</taxon>
        <taxon>Toxicofera</taxon>
        <taxon>Iguania</taxon>
        <taxon>Dactyloidae</taxon>
        <taxon>Anolis</taxon>
    </lineage>
</organism>
<dbReference type="PROSITE" id="PS50002">
    <property type="entry name" value="SH3"/>
    <property type="match status" value="1"/>
</dbReference>
<dbReference type="InParanoid" id="H9G8A7"/>
<feature type="compositionally biased region" description="Pro residues" evidence="6">
    <location>
        <begin position="284"/>
        <end position="295"/>
    </location>
</feature>
<sequence>MNMSSLDPLPPATPPAQKPTRIIKPRPPTRPRPYLPPRPDSAKVSRAPTPSLPPEASTTETPSKGCSKVPEPIYSHQRHLHKLQNSGAVRKIVVRFDHAIPEKEEAVKANQIAPNCNEASIPITENGSGTIMEEKEELGQSNPSEDTQPAVSCGGEQNGVELPPSCSSGCPCICHQHRPGMVLAWVPAPTLPAEQEDGEDGPASDVSSSADEGGPFFQHLLVLNAPTANSSTCSSSSSSSSTGGRPSKTRHSPRSKKPLDLPPSANGHPEGGVVLTSYRSTAEPLPPRCPPLMPKPPRRSKGGSAVSFDGDALPPAIPPKAPIKPPRNALGPLAFSRRSSLQYPLEENHIPSDASLISMRQSLLLPPPSQPPPPPPTLQTPPSFSVSQPPTLNFQTPPPPSQPPPPLPQGLPPPPTQPPPPLESSPLGEDPSQGGCENESSLLEDSDAGTPNDSGCSMLSPKGPDWGLYLQDEPLYQTYRQAVISKEIKRQTVPRNSSFSSSDYGAPSPGEGPSGPRVSTPHCTLWQELPAVRESGLLGSMSSEERKLQESLFEVVTSEASYLRSLTLLIEHFMESRDMSGTILLREHRILFSNIRKVKEVSERFLQDLEARLAESLQISDVCDIVEDHAQQSFSVYIDYVRNQLYQEKTYSTLMEKNPQFATVVTRLQELPQCQRLPFMSFLLLPFQRITRIKMLIENILRRTEEGSPREQNAMKALASVSKIIEECNSEVGRMRHMEELILIASKIEFDKLKAVPIISQTRQLLKQGELLEVVHRGTIFGTKPKLVPIYLFLFNDLLLITQRKSSERFVVLDYAHRSLIQAQGCGETHTGQGAENSFYLTLMENHQGRSSDRLCRAPTQSDMHRWIGAFPSHESQPSGKQETIYEDWDCPQVQCTEAYTATQADELSLEPTDIVNVLRKTNEGWYEGVRLADGKKGWFPSRYVQEITNEHVRRRNLRERYRVLQAARQLQLTRTSLSKSKYGSA</sequence>
<dbReference type="InterPro" id="IPR011993">
    <property type="entry name" value="PH-like_dom_sf"/>
</dbReference>
<feature type="domain" description="DH" evidence="8">
    <location>
        <begin position="547"/>
        <end position="731"/>
    </location>
</feature>
<feature type="region of interest" description="Disordered" evidence="6">
    <location>
        <begin position="228"/>
        <end position="332"/>
    </location>
</feature>
<reference evidence="9" key="2">
    <citation type="submission" date="2025-08" db="UniProtKB">
        <authorList>
            <consortium name="Ensembl"/>
        </authorList>
    </citation>
    <scope>IDENTIFICATION</scope>
</reference>
<evidence type="ECO:0000259" key="7">
    <source>
        <dbReference type="PROSITE" id="PS50002"/>
    </source>
</evidence>
<dbReference type="GO" id="GO:0032956">
    <property type="term" value="P:regulation of actin cytoskeleton organization"/>
    <property type="evidence" value="ECO:0000318"/>
    <property type="project" value="GO_Central"/>
</dbReference>
<dbReference type="PANTHER" id="PTHR12845">
    <property type="entry name" value="GUANINE NUCLEOTIDE EXCHANGE FACTOR"/>
    <property type="match status" value="1"/>
</dbReference>
<evidence type="ECO:0000256" key="2">
    <source>
        <dbReference type="ARBA" id="ARBA00022443"/>
    </source>
</evidence>
<feature type="compositionally biased region" description="Pro residues" evidence="6">
    <location>
        <begin position="30"/>
        <end position="39"/>
    </location>
</feature>
<dbReference type="OrthoDB" id="27593at2759"/>
<evidence type="ECO:0000313" key="9">
    <source>
        <dbReference type="Ensembl" id="ENSACAP00000003852.4"/>
    </source>
</evidence>
<dbReference type="PANTHER" id="PTHR12845:SF7">
    <property type="entry name" value="RHO GUANINE NUCLEOTIDE EXCHANGE FACTOR 15"/>
    <property type="match status" value="1"/>
</dbReference>
<dbReference type="CTD" id="22899"/>
<name>H9G8A7_ANOCA</name>
<dbReference type="CDD" id="cd01221">
    <property type="entry name" value="PH_ephexin"/>
    <property type="match status" value="1"/>
</dbReference>
<feature type="domain" description="SH3" evidence="7">
    <location>
        <begin position="889"/>
        <end position="950"/>
    </location>
</feature>
<dbReference type="SMART" id="SM00325">
    <property type="entry name" value="RhoGEF"/>
    <property type="match status" value="1"/>
</dbReference>
<dbReference type="Bgee" id="ENSACAG00000003870">
    <property type="expression patterns" value="Expressed in adrenal gland and 12 other cell types or tissues"/>
</dbReference>
<feature type="region of interest" description="Disordered" evidence="6">
    <location>
        <begin position="491"/>
        <end position="520"/>
    </location>
</feature>
<dbReference type="PROSITE" id="PS50010">
    <property type="entry name" value="DH_2"/>
    <property type="match status" value="1"/>
</dbReference>
<dbReference type="GO" id="GO:0042995">
    <property type="term" value="C:cell projection"/>
    <property type="evidence" value="ECO:0007669"/>
    <property type="project" value="UniProtKB-SubCell"/>
</dbReference>
<keyword evidence="3" id="KW-0344">Guanine-nucleotide releasing factor</keyword>
<dbReference type="RefSeq" id="XP_008118593.1">
    <property type="nucleotide sequence ID" value="XM_008120386.3"/>
</dbReference>
<comment type="subcellular location">
    <subcellularLocation>
        <location evidence="1">Cell projection</location>
    </subcellularLocation>
</comment>
<dbReference type="Pfam" id="PF00018">
    <property type="entry name" value="SH3_1"/>
    <property type="match status" value="1"/>
</dbReference>
<keyword evidence="10" id="KW-1185">Reference proteome</keyword>
<feature type="compositionally biased region" description="Polar residues" evidence="6">
    <location>
        <begin position="493"/>
        <end position="503"/>
    </location>
</feature>
<dbReference type="Proteomes" id="UP000001646">
    <property type="component" value="Unplaced"/>
</dbReference>
<reference evidence="9" key="3">
    <citation type="submission" date="2025-09" db="UniProtKB">
        <authorList>
            <consortium name="Ensembl"/>
        </authorList>
    </citation>
    <scope>IDENTIFICATION</scope>
</reference>
<accession>H9G8A7</accession>
<feature type="compositionally biased region" description="Pro residues" evidence="6">
    <location>
        <begin position="315"/>
        <end position="325"/>
    </location>
</feature>
<gene>
    <name evidence="9" type="primary">arhgef15</name>
</gene>
<protein>
    <recommendedName>
        <fullName evidence="11">Rho guanine nucleotide exchange factor 15</fullName>
    </recommendedName>
</protein>
<dbReference type="Gene3D" id="2.30.30.40">
    <property type="entry name" value="SH3 Domains"/>
    <property type="match status" value="1"/>
</dbReference>
<dbReference type="SUPFAM" id="SSF48065">
    <property type="entry name" value="DBL homology domain (DH-domain)"/>
    <property type="match status" value="1"/>
</dbReference>
<feature type="compositionally biased region" description="Polar residues" evidence="6">
    <location>
        <begin position="448"/>
        <end position="457"/>
    </location>
</feature>
<evidence type="ECO:0000259" key="8">
    <source>
        <dbReference type="PROSITE" id="PS50010"/>
    </source>
</evidence>
<feature type="compositionally biased region" description="Low complexity" evidence="6">
    <location>
        <begin position="505"/>
        <end position="516"/>
    </location>
</feature>
<dbReference type="CDD" id="cd00160">
    <property type="entry name" value="RhoGEF"/>
    <property type="match status" value="1"/>
</dbReference>
<dbReference type="InterPro" id="IPR055251">
    <property type="entry name" value="SOS1_NGEF_PH"/>
</dbReference>
<dbReference type="CDD" id="cd11793">
    <property type="entry name" value="SH3_ephexin1_like"/>
    <property type="match status" value="1"/>
</dbReference>
<feature type="compositionally biased region" description="Low complexity" evidence="6">
    <location>
        <begin position="380"/>
        <end position="395"/>
    </location>
</feature>
<dbReference type="InterPro" id="IPR047271">
    <property type="entry name" value="Ephexin-like"/>
</dbReference>
<evidence type="ECO:0000256" key="4">
    <source>
        <dbReference type="ARBA" id="ARBA00023273"/>
    </source>
</evidence>
<feature type="region of interest" description="Disordered" evidence="6">
    <location>
        <begin position="352"/>
        <end position="459"/>
    </location>
</feature>
<reference evidence="9" key="1">
    <citation type="submission" date="2009-12" db="EMBL/GenBank/DDBJ databases">
        <title>The Genome Sequence of Anolis carolinensis (Green Anole Lizard).</title>
        <authorList>
            <consortium name="The Genome Sequencing Platform"/>
            <person name="Di Palma F."/>
            <person name="Alfoldi J."/>
            <person name="Heiman D."/>
            <person name="Young S."/>
            <person name="Grabherr M."/>
            <person name="Johnson J."/>
            <person name="Lander E.S."/>
            <person name="Lindblad-Toh K."/>
        </authorList>
    </citation>
    <scope>NUCLEOTIDE SEQUENCE [LARGE SCALE GENOMIC DNA]</scope>
    <source>
        <strain evidence="9">JBL SC #1</strain>
    </source>
</reference>
<dbReference type="RefSeq" id="XP_016852803.1">
    <property type="nucleotide sequence ID" value="XM_016997314.2"/>
</dbReference>
<feature type="compositionally biased region" description="Pro residues" evidence="6">
    <location>
        <begin position="8"/>
        <end position="17"/>
    </location>
</feature>
<feature type="compositionally biased region" description="Basic residues" evidence="6">
    <location>
        <begin position="247"/>
        <end position="256"/>
    </location>
</feature>
<dbReference type="Gene3D" id="1.20.900.10">
    <property type="entry name" value="Dbl homology (DH) domain"/>
    <property type="match status" value="1"/>
</dbReference>
<evidence type="ECO:0008006" key="11">
    <source>
        <dbReference type="Google" id="ProtNLM"/>
    </source>
</evidence>
<dbReference type="GeneID" id="100558235"/>
<dbReference type="STRING" id="28377.ENSACAP00000003852"/>
<dbReference type="Ensembl" id="ENSACAT00000003944.4">
    <property type="protein sequence ID" value="ENSACAP00000003852.4"/>
    <property type="gene ID" value="ENSACAG00000003870.4"/>
</dbReference>
<dbReference type="GO" id="GO:0005085">
    <property type="term" value="F:guanyl-nucleotide exchange factor activity"/>
    <property type="evidence" value="ECO:0007669"/>
    <property type="project" value="UniProtKB-KW"/>
</dbReference>
<evidence type="ECO:0000256" key="5">
    <source>
        <dbReference type="PROSITE-ProRule" id="PRU00192"/>
    </source>
</evidence>
<dbReference type="SMART" id="SM00326">
    <property type="entry name" value="SH3"/>
    <property type="match status" value="1"/>
</dbReference>
<proteinExistence type="predicted"/>
<dbReference type="InterPro" id="IPR000219">
    <property type="entry name" value="DH_dom"/>
</dbReference>
<feature type="region of interest" description="Disordered" evidence="6">
    <location>
        <begin position="1"/>
        <end position="72"/>
    </location>
</feature>
<keyword evidence="4" id="KW-0966">Cell projection</keyword>
<dbReference type="FunFam" id="1.20.900.10:FF:000007">
    <property type="entry name" value="rho guanine nucleotide exchange factor 19"/>
    <property type="match status" value="1"/>
</dbReference>
<dbReference type="InterPro" id="IPR036028">
    <property type="entry name" value="SH3-like_dom_sf"/>
</dbReference>